<dbReference type="GO" id="GO:0006897">
    <property type="term" value="P:endocytosis"/>
    <property type="evidence" value="ECO:0007669"/>
    <property type="project" value="TreeGrafter"/>
</dbReference>
<dbReference type="SUPFAM" id="SSF48371">
    <property type="entry name" value="ARM repeat"/>
    <property type="match status" value="2"/>
</dbReference>
<gene>
    <name evidence="5" type="ORF">UCRPC4_g01723</name>
</gene>
<evidence type="ECO:0000259" key="4">
    <source>
        <dbReference type="Pfam" id="PF25808"/>
    </source>
</evidence>
<dbReference type="GO" id="GO:0005794">
    <property type="term" value="C:Golgi apparatus"/>
    <property type="evidence" value="ECO:0007669"/>
    <property type="project" value="TreeGrafter"/>
</dbReference>
<dbReference type="InterPro" id="IPR057981">
    <property type="entry name" value="TPR_LAA1-like_C"/>
</dbReference>
<organism evidence="5 6">
    <name type="scientific">Phaeomoniella chlamydospora</name>
    <name type="common">Phaeoacremonium chlamydosporum</name>
    <dbReference type="NCBI Taxonomy" id="158046"/>
    <lineage>
        <taxon>Eukaryota</taxon>
        <taxon>Fungi</taxon>
        <taxon>Dikarya</taxon>
        <taxon>Ascomycota</taxon>
        <taxon>Pezizomycotina</taxon>
        <taxon>Eurotiomycetes</taxon>
        <taxon>Chaetothyriomycetidae</taxon>
        <taxon>Phaeomoniellales</taxon>
        <taxon>Phaeomoniellaceae</taxon>
        <taxon>Phaeomoniella</taxon>
    </lineage>
</organism>
<evidence type="ECO:0000256" key="1">
    <source>
        <dbReference type="ARBA" id="ARBA00008304"/>
    </source>
</evidence>
<feature type="repeat" description="HEAT" evidence="2">
    <location>
        <begin position="939"/>
        <end position="977"/>
    </location>
</feature>
<sequence>MSTTENAHTSQNGVQGASNSQPGAQSADLDKELQLDVTKLHSLPSEQQELFLLSFSSDLLRHVETADHESLIADQKNIKKELIKILGLGAPVPNRVIRNTLGLTFSTLFTKGNRSLLYETINELVVIVGAGKNEQDLKTKHAAAVSLGYIFEEVGDSAITLSSLTISTLIKLLKSAQSHAGLRGALYKALGSVVGGVESSLDEQVARDLWKHARNAAAGDKGAYPQKKALWCIEQLVTKTPYFQNANDFESLKTTLWKAVEQPSAAVRHAAASCLAATLVRSYVEDGAKESVSRSRKSKKSSKKQHAVDDEEHAIERSESPAPKKAATLLLLTLKESLKVLSAQYMRATGAKAKTAIAVAYKLVIIRLPEKVIEDQYATIADHLFTELLGTPSITYNRHRLLITRKFVSIILRDTVGSKILGESAKLIAAQWLINNVLKDYPQVVAERREPSKQTLIATLDALSGLIADLGSASSLFAESYREALFQVIQHPGYTVQIHAAHCFRAYVVACPQQLLPSAELCLKELKKELENMKGPRRCVGYANALAAMLSTSRSQPLYGSLDLFSRTLSLATELFKASSDSELRVSAAQIQVAWVLIGGLMPLGPNFVKIHLSQLLLLWKNALPKPLTRENFAQRGALEMSFLAHVRECALGALLVFIEYNNTLITTDGARRIAAMLQNTIYFLEGLPSVKSTEEISNRLLPSLQLRDFAIMVRRRVLQCYGKLTSVSMGSNAEVISQSNVLGMAISSFMDPELDVPKSLENSMAVSANNFEGLCDMGDNSGAGITSLLCGYRFKPLSDQSVSPSNFSHVSNASVMAEFEDFIRSPICSSKEHDSVLLYSTPTFSTSWDAAPPSNEVVNAAITLFALALPLQAPKVQESSLEELVTLLQANSRQREPAKKAAVAINVASALLYTLVVATRETSAPAGNFSSAAVQKLIQDVIRSFLLETDPYVRHLAAQALGRLASIAGSQFTNAEVHFLVDAIVGNRSPDARAGCSLALGSIYTHIGGMAAGLHLKTMVGVLLSLCADPHPVVHFWAIEALGQVAENAGLSFSGYATSTLGMVAQLYASDTHSEEAESLTTSNIEVEYSSTAALSKIVDSIINVLGPDLQDMSKPRKLILTLMNLIRHEEDIYYRMQSTLYSRHILLYAPSFVDTKAYISTLRTNLASTNETLRKVSTEGLNDVMKRDAAKVIFIGGDGFGEDIWAALDSNPQDSNLQQLVLNWLHQTAMTDTAIWVTRCQDVLAKTKKKAEVAAPSQQAADAPGETLDEEVAGFAAAAAAAQGESAAKASEGQEFLKWQTRRFAMLCLIELLSTVAKEMLPDQPIPAEIALQGKIADIVRMAFSASTANVVELRVLGLRVINQVLQLFGRTPDPDFTEASLLEQYQAQIGSALTPAFTADSSPELASEAINVCATFVATGIVTNVERMGRIFKLLSTGVENVSHPAQAGTVGDLLGLTSNARVMLRMALLSAWAQLQVSSMEQQYLEDIVHPYAAKLTPLWLSSLQEYARLRFEPEISSTLGSDSFGDNLDDLYAAFNRETLLGYYEDVWLHLINAISTLVDKDSGFVFDALDGKANIDEQANEVAPLGGKDIRYRDEPVAFFFILYGLAFEALVREARIISAQTHEILVVLKKILKPAVSGTSIYQDTIFNESMDTLDRLALTGTTPTQTVIVDIVRNLSLSHVSAQSGEDREDKLSDDIDQLFELTRIMLLILSGLIPTLDDPPSSHSRPLVEDSIALIRSTLESLVDVADVFPSIIRADLYACIVHTFATILSTGACQARVVPEAFPLFKRFVETIVSTKSDTASRLRRDSEYSLPCAKNTLLALTILLTSAGKVLSPKDPLIFKALAEVQDCLYDLGLSKVAANCVRSFLLVTPKSQTDESICRQLYPYLLHFVNNTEAEDPENAKSLVLHALTTNIAVLTSQQGKLAAMSIIMPTLLHRASTEGESFHAETAQRLLELLTADQTVFRHCLSNIEAKQKSLVEKILMAGGGTGGRKQSGSEESEEESKPSIALRMDF</sequence>
<dbReference type="Pfam" id="PF25808">
    <property type="entry name" value="TPR_LAA1_C"/>
    <property type="match status" value="1"/>
</dbReference>
<dbReference type="GO" id="GO:0008104">
    <property type="term" value="P:intracellular protein localization"/>
    <property type="evidence" value="ECO:0007669"/>
    <property type="project" value="TreeGrafter"/>
</dbReference>
<dbReference type="InterPro" id="IPR046837">
    <property type="entry name" value="Laa1/Sip1/HEATR5-like_HEAT"/>
</dbReference>
<feature type="compositionally biased region" description="Basic residues" evidence="3">
    <location>
        <begin position="294"/>
        <end position="305"/>
    </location>
</feature>
<dbReference type="EMBL" id="LCWF01000041">
    <property type="protein sequence ID" value="KKY25459.1"/>
    <property type="molecule type" value="Genomic_DNA"/>
</dbReference>
<feature type="region of interest" description="Disordered" evidence="3">
    <location>
        <begin position="1997"/>
        <end position="2024"/>
    </location>
</feature>
<dbReference type="PANTHER" id="PTHR21663:SF0">
    <property type="entry name" value="HEAT REPEAT-CONTAINING PROTEIN 5B"/>
    <property type="match status" value="1"/>
</dbReference>
<dbReference type="Gene3D" id="1.25.10.10">
    <property type="entry name" value="Leucine-rich Repeat Variant"/>
    <property type="match status" value="3"/>
</dbReference>
<protein>
    <submittedName>
        <fullName evidence="5">Putative heat repeat protein</fullName>
    </submittedName>
</protein>
<keyword evidence="6" id="KW-1185">Reference proteome</keyword>
<dbReference type="GO" id="GO:0030139">
    <property type="term" value="C:endocytic vesicle"/>
    <property type="evidence" value="ECO:0007669"/>
    <property type="project" value="TreeGrafter"/>
</dbReference>
<reference evidence="5 6" key="2">
    <citation type="submission" date="2015-05" db="EMBL/GenBank/DDBJ databases">
        <authorList>
            <person name="Morales-Cruz A."/>
            <person name="Amrine K.C."/>
            <person name="Cantu D."/>
        </authorList>
    </citation>
    <scope>NUCLEOTIDE SEQUENCE [LARGE SCALE GENOMIC DNA]</scope>
    <source>
        <strain evidence="5">UCRPC4</strain>
    </source>
</reference>
<reference evidence="5 6" key="1">
    <citation type="submission" date="2015-05" db="EMBL/GenBank/DDBJ databases">
        <title>Distinctive expansion of gene families associated with plant cell wall degradation and secondary metabolism in the genomes of grapevine trunk pathogens.</title>
        <authorList>
            <person name="Lawrence D.P."/>
            <person name="Travadon R."/>
            <person name="Rolshausen P.E."/>
            <person name="Baumgartner K."/>
        </authorList>
    </citation>
    <scope>NUCLEOTIDE SEQUENCE [LARGE SCALE GENOMIC DNA]</scope>
    <source>
        <strain evidence="5">UCRPC4</strain>
    </source>
</reference>
<feature type="domain" description="LAA1-like C-terminal TPR repeats" evidence="4">
    <location>
        <begin position="1846"/>
        <end position="2004"/>
    </location>
</feature>
<name>A0A0G2ETD7_PHACM</name>
<dbReference type="GO" id="GO:0016020">
    <property type="term" value="C:membrane"/>
    <property type="evidence" value="ECO:0007669"/>
    <property type="project" value="TreeGrafter"/>
</dbReference>
<evidence type="ECO:0000256" key="2">
    <source>
        <dbReference type="PROSITE-ProRule" id="PRU00103"/>
    </source>
</evidence>
<dbReference type="PANTHER" id="PTHR21663">
    <property type="entry name" value="HYPOTHETICAL HEAT DOMAIN-CONTAINING"/>
    <property type="match status" value="1"/>
</dbReference>
<evidence type="ECO:0000313" key="6">
    <source>
        <dbReference type="Proteomes" id="UP000053317"/>
    </source>
</evidence>
<evidence type="ECO:0000313" key="5">
    <source>
        <dbReference type="EMBL" id="KKY25459.1"/>
    </source>
</evidence>
<accession>A0A0G2ETD7</accession>
<dbReference type="InterPro" id="IPR016024">
    <property type="entry name" value="ARM-type_fold"/>
</dbReference>
<feature type="compositionally biased region" description="Polar residues" evidence="3">
    <location>
        <begin position="1"/>
        <end position="24"/>
    </location>
</feature>
<comment type="caution">
    <text evidence="5">The sequence shown here is derived from an EMBL/GenBank/DDBJ whole genome shotgun (WGS) entry which is preliminary data.</text>
</comment>
<evidence type="ECO:0000256" key="3">
    <source>
        <dbReference type="SAM" id="MobiDB-lite"/>
    </source>
</evidence>
<feature type="region of interest" description="Disordered" evidence="3">
    <location>
        <begin position="1"/>
        <end position="27"/>
    </location>
</feature>
<comment type="similarity">
    <text evidence="1">Belongs to the HEATR5 family.</text>
</comment>
<dbReference type="Pfam" id="PF20210">
    <property type="entry name" value="Laa1_Sip1_HTR5"/>
    <property type="match status" value="1"/>
</dbReference>
<dbReference type="PROSITE" id="PS50077">
    <property type="entry name" value="HEAT_REPEAT"/>
    <property type="match status" value="1"/>
</dbReference>
<dbReference type="OrthoDB" id="192608at2759"/>
<dbReference type="Proteomes" id="UP000053317">
    <property type="component" value="Unassembled WGS sequence"/>
</dbReference>
<feature type="region of interest" description="Disordered" evidence="3">
    <location>
        <begin position="291"/>
        <end position="321"/>
    </location>
</feature>
<dbReference type="GO" id="GO:0042147">
    <property type="term" value="P:retrograde transport, endosome to Golgi"/>
    <property type="evidence" value="ECO:0007669"/>
    <property type="project" value="TreeGrafter"/>
</dbReference>
<proteinExistence type="inferred from homology"/>
<dbReference type="InterPro" id="IPR011989">
    <property type="entry name" value="ARM-like"/>
</dbReference>
<dbReference type="GO" id="GO:0005829">
    <property type="term" value="C:cytosol"/>
    <property type="evidence" value="ECO:0007669"/>
    <property type="project" value="GOC"/>
</dbReference>
<dbReference type="InterPro" id="IPR040108">
    <property type="entry name" value="Laa1/Sip1/HEATR5"/>
</dbReference>
<dbReference type="InterPro" id="IPR021133">
    <property type="entry name" value="HEAT_type_2"/>
</dbReference>